<dbReference type="GO" id="GO:0003988">
    <property type="term" value="F:acetyl-CoA C-acyltransferase activity"/>
    <property type="evidence" value="ECO:0007669"/>
    <property type="project" value="UniProtKB-ARBA"/>
</dbReference>
<gene>
    <name evidence="1" type="ORF">M9978_06350</name>
</gene>
<reference evidence="1" key="1">
    <citation type="submission" date="2022-05" db="EMBL/GenBank/DDBJ databases">
        <title>Sphingomonas sp. strain MG17 Genome sequencing and assembly.</title>
        <authorList>
            <person name="Kim I."/>
        </authorList>
    </citation>
    <scope>NUCLEOTIDE SEQUENCE</scope>
    <source>
        <strain evidence="1">MG17</strain>
    </source>
</reference>
<dbReference type="Proteomes" id="UP001139451">
    <property type="component" value="Unassembled WGS sequence"/>
</dbReference>
<proteinExistence type="predicted"/>
<accession>A0A9X2KL47</accession>
<protein>
    <recommendedName>
        <fullName evidence="3">Acetyl-CoA acetyltransferase</fullName>
    </recommendedName>
</protein>
<name>A0A9X2KL47_9SPHN</name>
<sequence length="369" mass="39291">MSQQVYAIGVGLHPATRKETRFRLEELVFRTARQALESAQISRRQLDNLVIGACDELDGRPISSMLMAAPAGGYLRDEIKVTDSGATALCLAYARIRSGEFQAAMVSSWCKSSKTDADAVFRLRGDPFFMRPLGMDNVTADALFAQAVAAELGITDAEVATRIERRSRQATANPRGLQAPVRTAGEIAKSPYRATPLREGHVPELSDGAVSIVLCSQAFLDANPQVKPLARITGVGWSSDSYRLDATRLRSMKSARAAWAMAMNQAGITEASALDVIELEAPTGWHEAAYVRAFGIEDDAAVSPSGGQYAQNPLFCSGMVNAAEAILQVAGQAGAVQVPAARRSAAHSCNGYAQQGNVVAIFEAVEAGI</sequence>
<evidence type="ECO:0000313" key="2">
    <source>
        <dbReference type="Proteomes" id="UP001139451"/>
    </source>
</evidence>
<organism evidence="1 2">
    <name type="scientific">Sphingomonas tagetis</name>
    <dbReference type="NCBI Taxonomy" id="2949092"/>
    <lineage>
        <taxon>Bacteria</taxon>
        <taxon>Pseudomonadati</taxon>
        <taxon>Pseudomonadota</taxon>
        <taxon>Alphaproteobacteria</taxon>
        <taxon>Sphingomonadales</taxon>
        <taxon>Sphingomonadaceae</taxon>
        <taxon>Sphingomonas</taxon>
    </lineage>
</organism>
<dbReference type="InterPro" id="IPR016039">
    <property type="entry name" value="Thiolase-like"/>
</dbReference>
<dbReference type="EMBL" id="JAMLDX010000003">
    <property type="protein sequence ID" value="MCP3730046.1"/>
    <property type="molecule type" value="Genomic_DNA"/>
</dbReference>
<evidence type="ECO:0008006" key="3">
    <source>
        <dbReference type="Google" id="ProtNLM"/>
    </source>
</evidence>
<comment type="caution">
    <text evidence="1">The sequence shown here is derived from an EMBL/GenBank/DDBJ whole genome shotgun (WGS) entry which is preliminary data.</text>
</comment>
<dbReference type="Gene3D" id="3.40.47.10">
    <property type="match status" value="1"/>
</dbReference>
<dbReference type="PANTHER" id="PTHR42870">
    <property type="entry name" value="ACETYL-COA C-ACETYLTRANSFERASE"/>
    <property type="match status" value="1"/>
</dbReference>
<dbReference type="SUPFAM" id="SSF53901">
    <property type="entry name" value="Thiolase-like"/>
    <property type="match status" value="1"/>
</dbReference>
<dbReference type="RefSeq" id="WP_254292156.1">
    <property type="nucleotide sequence ID" value="NZ_JAMLDX010000003.1"/>
</dbReference>
<evidence type="ECO:0000313" key="1">
    <source>
        <dbReference type="EMBL" id="MCP3730046.1"/>
    </source>
</evidence>
<dbReference type="AlphaFoldDB" id="A0A9X2KL47"/>
<keyword evidence="2" id="KW-1185">Reference proteome</keyword>
<dbReference type="PIRSF" id="PIRSF000429">
    <property type="entry name" value="Ac-CoA_Ac_transf"/>
    <property type="match status" value="1"/>
</dbReference>
<dbReference type="InterPro" id="IPR002155">
    <property type="entry name" value="Thiolase"/>
</dbReference>
<dbReference type="PANTHER" id="PTHR42870:SF6">
    <property type="entry name" value="ACETYL-COA C-ACYLTRANSFERASE"/>
    <property type="match status" value="1"/>
</dbReference>